<evidence type="ECO:0000256" key="11">
    <source>
        <dbReference type="RuleBase" id="RU000304"/>
    </source>
</evidence>
<dbReference type="PANTHER" id="PTHR47974:SF9">
    <property type="entry name" value="RECEPTOR-LIKE SERINE_THREONINE-PROTEIN KINASE"/>
    <property type="match status" value="1"/>
</dbReference>
<dbReference type="InterPro" id="IPR008271">
    <property type="entry name" value="Ser/Thr_kinase_AS"/>
</dbReference>
<dbReference type="Proteomes" id="UP001177140">
    <property type="component" value="Unassembled WGS sequence"/>
</dbReference>
<dbReference type="SUPFAM" id="SSF56112">
    <property type="entry name" value="Protein kinase-like (PK-like)"/>
    <property type="match status" value="1"/>
</dbReference>
<keyword evidence="11" id="KW-0723">Serine/threonine-protein kinase</keyword>
<evidence type="ECO:0000256" key="2">
    <source>
        <dbReference type="ARBA" id="ARBA00022679"/>
    </source>
</evidence>
<evidence type="ECO:0000256" key="9">
    <source>
        <dbReference type="ARBA" id="ARBA00023136"/>
    </source>
</evidence>
<dbReference type="PROSITE" id="PS00108">
    <property type="entry name" value="PROTEIN_KINASE_ST"/>
    <property type="match status" value="1"/>
</dbReference>
<keyword evidence="6" id="KW-0418">Kinase</keyword>
<dbReference type="InterPro" id="IPR017441">
    <property type="entry name" value="Protein_kinase_ATP_BS"/>
</dbReference>
<dbReference type="SMART" id="SM00220">
    <property type="entry name" value="S_TKc"/>
    <property type="match status" value="1"/>
</dbReference>
<dbReference type="GO" id="GO:0004674">
    <property type="term" value="F:protein serine/threonine kinase activity"/>
    <property type="evidence" value="ECO:0007669"/>
    <property type="project" value="UniProtKB-KW"/>
</dbReference>
<sequence length="374" mass="42480">MENSTIKDSQAKVWELDPATIERFLDDMAKEIITRFTSQELQDFTNNYTIRLGSGGFGVVYQGQFPSGIKIAVKVLNGNPNSKKVEDQFMAEVGTIGKTYHKNLVRLYGYCFDQQTSALVYEYMENSSLDKFLFSNETPQIEWEKLQEIAIGTAKALAYLHEECQQRIIHYDIKPGNILLDKNSSPKVADFGLAKLCNRDNTHVSLSGYRGTPGYSAPEFLMHNYPITHKCDVYSFGMLLFEIARRQRNTNANLGDSVDWFPKKAWEEYEKGGLKDLITAEINQLKEEDKEKVERMVIVALWCVQDSPNSRPMMSTVVKMLEGEVEILSPPNPFRYLYGLGTGHVAGGKTVSSSYMTTIRTNSSRYENTTPLMR</sequence>
<keyword evidence="8" id="KW-1133">Transmembrane helix</keyword>
<keyword evidence="14" id="KW-1185">Reference proteome</keyword>
<dbReference type="InterPro" id="IPR011009">
    <property type="entry name" value="Kinase-like_dom_sf"/>
</dbReference>
<dbReference type="Gene3D" id="1.10.510.10">
    <property type="entry name" value="Transferase(Phosphotransferase) domain 1"/>
    <property type="match status" value="1"/>
</dbReference>
<evidence type="ECO:0000313" key="14">
    <source>
        <dbReference type="Proteomes" id="UP001177140"/>
    </source>
</evidence>
<evidence type="ECO:0000259" key="12">
    <source>
        <dbReference type="PROSITE" id="PS50011"/>
    </source>
</evidence>
<dbReference type="Gene3D" id="3.30.200.20">
    <property type="entry name" value="Phosphorylase Kinase, domain 1"/>
    <property type="match status" value="1"/>
</dbReference>
<dbReference type="GO" id="GO:0005524">
    <property type="term" value="F:ATP binding"/>
    <property type="evidence" value="ECO:0007669"/>
    <property type="project" value="UniProtKB-UniRule"/>
</dbReference>
<name>A0AA42B598_PAPNU</name>
<reference evidence="13" key="1">
    <citation type="submission" date="2022-03" db="EMBL/GenBank/DDBJ databases">
        <title>A functionally conserved STORR gene fusion in Papaver species that diverged 16.8 million years ago.</title>
        <authorList>
            <person name="Catania T."/>
        </authorList>
    </citation>
    <scope>NUCLEOTIDE SEQUENCE</scope>
    <source>
        <strain evidence="13">S-191538</strain>
    </source>
</reference>
<evidence type="ECO:0000256" key="7">
    <source>
        <dbReference type="ARBA" id="ARBA00022840"/>
    </source>
</evidence>
<feature type="binding site" evidence="10">
    <location>
        <position position="74"/>
    </location>
    <ligand>
        <name>ATP</name>
        <dbReference type="ChEBI" id="CHEBI:30616"/>
    </ligand>
</feature>
<keyword evidence="7 10" id="KW-0067">ATP-binding</keyword>
<dbReference type="FunFam" id="1.10.510.10:FF:000384">
    <property type="entry name" value="G-type lectin S-receptor-like serine/threonine-protein kinase"/>
    <property type="match status" value="1"/>
</dbReference>
<evidence type="ECO:0000256" key="5">
    <source>
        <dbReference type="ARBA" id="ARBA00022741"/>
    </source>
</evidence>
<keyword evidence="4" id="KW-0732">Signal</keyword>
<comment type="similarity">
    <text evidence="11">Belongs to the protein kinase superfamily.</text>
</comment>
<dbReference type="Pfam" id="PF00069">
    <property type="entry name" value="Pkinase"/>
    <property type="match status" value="1"/>
</dbReference>
<accession>A0AA42B598</accession>
<dbReference type="FunFam" id="3.30.200.20:FF:000178">
    <property type="entry name" value="serine/threonine-protein kinase PBS1-like"/>
    <property type="match status" value="1"/>
</dbReference>
<keyword evidence="3" id="KW-0812">Transmembrane</keyword>
<evidence type="ECO:0000256" key="3">
    <source>
        <dbReference type="ARBA" id="ARBA00022692"/>
    </source>
</evidence>
<dbReference type="EMBL" id="JAJJMA010333241">
    <property type="protein sequence ID" value="MCL7050926.1"/>
    <property type="molecule type" value="Genomic_DNA"/>
</dbReference>
<keyword evidence="2" id="KW-0808">Transferase</keyword>
<dbReference type="GO" id="GO:0016020">
    <property type="term" value="C:membrane"/>
    <property type="evidence" value="ECO:0007669"/>
    <property type="project" value="UniProtKB-SubCell"/>
</dbReference>
<comment type="caution">
    <text evidence="13">The sequence shown here is derived from an EMBL/GenBank/DDBJ whole genome shotgun (WGS) entry which is preliminary data.</text>
</comment>
<evidence type="ECO:0000313" key="13">
    <source>
        <dbReference type="EMBL" id="MCL7050926.1"/>
    </source>
</evidence>
<evidence type="ECO:0000256" key="6">
    <source>
        <dbReference type="ARBA" id="ARBA00022777"/>
    </source>
</evidence>
<keyword evidence="9" id="KW-0472">Membrane</keyword>
<dbReference type="PROSITE" id="PS00107">
    <property type="entry name" value="PROTEIN_KINASE_ATP"/>
    <property type="match status" value="1"/>
</dbReference>
<dbReference type="PANTHER" id="PTHR47974">
    <property type="entry name" value="OS07G0415500 PROTEIN"/>
    <property type="match status" value="1"/>
</dbReference>
<evidence type="ECO:0000256" key="1">
    <source>
        <dbReference type="ARBA" id="ARBA00004167"/>
    </source>
</evidence>
<evidence type="ECO:0000256" key="4">
    <source>
        <dbReference type="ARBA" id="ARBA00022729"/>
    </source>
</evidence>
<evidence type="ECO:0000256" key="10">
    <source>
        <dbReference type="PROSITE-ProRule" id="PRU10141"/>
    </source>
</evidence>
<organism evidence="13 14">
    <name type="scientific">Papaver nudicaule</name>
    <name type="common">Iceland poppy</name>
    <dbReference type="NCBI Taxonomy" id="74823"/>
    <lineage>
        <taxon>Eukaryota</taxon>
        <taxon>Viridiplantae</taxon>
        <taxon>Streptophyta</taxon>
        <taxon>Embryophyta</taxon>
        <taxon>Tracheophyta</taxon>
        <taxon>Spermatophyta</taxon>
        <taxon>Magnoliopsida</taxon>
        <taxon>Ranunculales</taxon>
        <taxon>Papaveraceae</taxon>
        <taxon>Papaveroideae</taxon>
        <taxon>Papaver</taxon>
    </lineage>
</organism>
<protein>
    <recommendedName>
        <fullName evidence="12">Protein kinase domain-containing protein</fullName>
    </recommendedName>
</protein>
<dbReference type="PROSITE" id="PS50011">
    <property type="entry name" value="PROTEIN_KINASE_DOM"/>
    <property type="match status" value="1"/>
</dbReference>
<keyword evidence="5 10" id="KW-0547">Nucleotide-binding</keyword>
<proteinExistence type="inferred from homology"/>
<comment type="subcellular location">
    <subcellularLocation>
        <location evidence="1">Membrane</location>
        <topology evidence="1">Single-pass membrane protein</topology>
    </subcellularLocation>
</comment>
<gene>
    <name evidence="13" type="ORF">MKW94_002278</name>
</gene>
<dbReference type="AlphaFoldDB" id="A0AA42B598"/>
<feature type="domain" description="Protein kinase" evidence="12">
    <location>
        <begin position="46"/>
        <end position="335"/>
    </location>
</feature>
<dbReference type="InterPro" id="IPR000719">
    <property type="entry name" value="Prot_kinase_dom"/>
</dbReference>
<evidence type="ECO:0000256" key="8">
    <source>
        <dbReference type="ARBA" id="ARBA00022989"/>
    </source>
</evidence>